<dbReference type="Proteomes" id="UP001166093">
    <property type="component" value="Unassembled WGS sequence"/>
</dbReference>
<evidence type="ECO:0000313" key="3">
    <source>
        <dbReference type="Proteomes" id="UP001166093"/>
    </source>
</evidence>
<comment type="caution">
    <text evidence="2">The sequence shown here is derived from an EMBL/GenBank/DDBJ whole genome shotgun (WGS) entry which is preliminary data.</text>
</comment>
<keyword evidence="3" id="KW-1185">Reference proteome</keyword>
<feature type="non-terminal residue" evidence="2">
    <location>
        <position position="1"/>
    </location>
</feature>
<feature type="non-terminal residue" evidence="2">
    <location>
        <position position="190"/>
    </location>
</feature>
<gene>
    <name evidence="2" type="primary">Cd180_0</name>
    <name evidence="2" type="ORF">GTO93_0000710</name>
</gene>
<evidence type="ECO:0000256" key="1">
    <source>
        <dbReference type="ARBA" id="ARBA00022729"/>
    </source>
</evidence>
<protein>
    <submittedName>
        <fullName evidence="2">CD180 protein</fullName>
    </submittedName>
</protein>
<evidence type="ECO:0000313" key="2">
    <source>
        <dbReference type="EMBL" id="MBN3280193.1"/>
    </source>
</evidence>
<dbReference type="InterPro" id="IPR001611">
    <property type="entry name" value="Leu-rich_rpt"/>
</dbReference>
<name>A0ABS2Y0N7_POLSP</name>
<dbReference type="InterPro" id="IPR050328">
    <property type="entry name" value="Dev_Immune_Receptor"/>
</dbReference>
<dbReference type="InterPro" id="IPR032675">
    <property type="entry name" value="LRR_dom_sf"/>
</dbReference>
<dbReference type="Gene3D" id="3.80.10.10">
    <property type="entry name" value="Ribonuclease Inhibitor"/>
    <property type="match status" value="1"/>
</dbReference>
<dbReference type="EMBL" id="JAAWVQ010096632">
    <property type="protein sequence ID" value="MBN3280193.1"/>
    <property type="molecule type" value="Genomic_DNA"/>
</dbReference>
<sequence>MSIPESLPPSTTGLDFSFNTLPFIHSSTFKLDLTRCQINWIYEDAFQYQINLQTLVLIGNQFMFIADNAFSGPVKLNHLFLAQTALSTLRFVPSENLNWSETQDFGDNDIYSLQLLSSFTTRNLNLDFQLNGIQKIQATDVEVLKHAIGLNLNFKGNDIFIEPGAFDSCQFNSLDLSGCLDEVDLSVILF</sequence>
<keyword evidence="1" id="KW-0732">Signal</keyword>
<proteinExistence type="predicted"/>
<dbReference type="Pfam" id="PF13855">
    <property type="entry name" value="LRR_8"/>
    <property type="match status" value="1"/>
</dbReference>
<accession>A0ABS2Y0N7</accession>
<dbReference type="PANTHER" id="PTHR24373">
    <property type="entry name" value="SLIT RELATED LEUCINE-RICH REPEAT NEURONAL PROTEIN"/>
    <property type="match status" value="1"/>
</dbReference>
<dbReference type="PANTHER" id="PTHR24373:SF356">
    <property type="entry name" value="CD180 ANTIGEN"/>
    <property type="match status" value="1"/>
</dbReference>
<dbReference type="SUPFAM" id="SSF52058">
    <property type="entry name" value="L domain-like"/>
    <property type="match status" value="1"/>
</dbReference>
<reference evidence="2" key="1">
    <citation type="journal article" date="2021" name="Cell">
        <title>Tracing the genetic footprints of vertebrate landing in non-teleost ray-finned fishes.</title>
        <authorList>
            <person name="Bi X."/>
            <person name="Wang K."/>
            <person name="Yang L."/>
            <person name="Pan H."/>
            <person name="Jiang H."/>
            <person name="Wei Q."/>
            <person name="Fang M."/>
            <person name="Yu H."/>
            <person name="Zhu C."/>
            <person name="Cai Y."/>
            <person name="He Y."/>
            <person name="Gan X."/>
            <person name="Zeng H."/>
            <person name="Yu D."/>
            <person name="Zhu Y."/>
            <person name="Jiang H."/>
            <person name="Qiu Q."/>
            <person name="Yang H."/>
            <person name="Zhang Y.E."/>
            <person name="Wang W."/>
            <person name="Zhu M."/>
            <person name="He S."/>
            <person name="Zhang G."/>
        </authorList>
    </citation>
    <scope>NUCLEOTIDE SEQUENCE</scope>
    <source>
        <strain evidence="2">Pddl_001</strain>
    </source>
</reference>
<organism evidence="2 3">
    <name type="scientific">Polyodon spathula</name>
    <name type="common">North American paddlefish</name>
    <name type="synonym">Squalus spathula</name>
    <dbReference type="NCBI Taxonomy" id="7913"/>
    <lineage>
        <taxon>Eukaryota</taxon>
        <taxon>Metazoa</taxon>
        <taxon>Chordata</taxon>
        <taxon>Craniata</taxon>
        <taxon>Vertebrata</taxon>
        <taxon>Euteleostomi</taxon>
        <taxon>Actinopterygii</taxon>
        <taxon>Chondrostei</taxon>
        <taxon>Acipenseriformes</taxon>
        <taxon>Polyodontidae</taxon>
        <taxon>Polyodon</taxon>
    </lineage>
</organism>